<evidence type="ECO:0000313" key="2">
    <source>
        <dbReference type="EMBL" id="RKN49544.1"/>
    </source>
</evidence>
<protein>
    <submittedName>
        <fullName evidence="2">Uncharacterized protein</fullName>
    </submittedName>
</protein>
<reference evidence="2 3" key="1">
    <citation type="journal article" date="2004" name="Syst. Appl. Microbiol.">
        <title>Cryptoendolithic actinomycetes from antarctic sandstone rock samples: Micromonospora endolithica sp. nov. and two isolates related to Micromonospora coerulea Jensen 1932.</title>
        <authorList>
            <person name="Hirsch P."/>
            <person name="Mevs U."/>
            <person name="Kroppenstedt R.M."/>
            <person name="Schumann P."/>
            <person name="Stackebrandt E."/>
        </authorList>
    </citation>
    <scope>NUCLEOTIDE SEQUENCE [LARGE SCALE GENOMIC DNA]</scope>
    <source>
        <strain evidence="2 3">JCM 12677</strain>
    </source>
</reference>
<dbReference type="AlphaFoldDB" id="A0A3A9ZNN3"/>
<keyword evidence="3" id="KW-1185">Reference proteome</keyword>
<comment type="caution">
    <text evidence="2">The sequence shown here is derived from an EMBL/GenBank/DDBJ whole genome shotgun (WGS) entry which is preliminary data.</text>
</comment>
<feature type="region of interest" description="Disordered" evidence="1">
    <location>
        <begin position="67"/>
        <end position="100"/>
    </location>
</feature>
<evidence type="ECO:0000256" key="1">
    <source>
        <dbReference type="SAM" id="MobiDB-lite"/>
    </source>
</evidence>
<dbReference type="EMBL" id="RBAK01000002">
    <property type="protein sequence ID" value="RKN49544.1"/>
    <property type="molecule type" value="Genomic_DNA"/>
</dbReference>
<gene>
    <name evidence="2" type="ORF">D7223_08720</name>
</gene>
<sequence length="100" mass="10929">MVSMVELLVDSGIRDADRERPADEHTSEAMGGASGHRRRRQGPTTGPVPTHVARCGGIRQIEHRLFTTGPDTGRGWFTETPARAPAGVLDGPGRRMRFPR</sequence>
<name>A0A3A9ZNN3_9ACTN</name>
<organism evidence="2 3">
    <name type="scientific">Micromonospora endolithica</name>
    <dbReference type="NCBI Taxonomy" id="230091"/>
    <lineage>
        <taxon>Bacteria</taxon>
        <taxon>Bacillati</taxon>
        <taxon>Actinomycetota</taxon>
        <taxon>Actinomycetes</taxon>
        <taxon>Micromonosporales</taxon>
        <taxon>Micromonosporaceae</taxon>
        <taxon>Micromonospora</taxon>
    </lineage>
</organism>
<evidence type="ECO:0000313" key="3">
    <source>
        <dbReference type="Proteomes" id="UP000281726"/>
    </source>
</evidence>
<dbReference type="Proteomes" id="UP000281726">
    <property type="component" value="Unassembled WGS sequence"/>
</dbReference>
<accession>A0A3A9ZNN3</accession>
<feature type="region of interest" description="Disordered" evidence="1">
    <location>
        <begin position="9"/>
        <end position="52"/>
    </location>
</feature>
<feature type="compositionally biased region" description="Basic and acidic residues" evidence="1">
    <location>
        <begin position="12"/>
        <end position="27"/>
    </location>
</feature>
<proteinExistence type="predicted"/>